<sequence length="67" mass="7456">MYDFTVLAISMLFHGLPSSSVQLHIPVTYFFADISMMFKEVIKRNTSSFKMRSNASLTTSGSGEDAI</sequence>
<protein>
    <submittedName>
        <fullName evidence="1">Uncharacterized protein</fullName>
    </submittedName>
</protein>
<gene>
    <name evidence="1" type="ORF">HanXRQr2_Chr13g0569991</name>
</gene>
<dbReference type="EMBL" id="MNCJ02000328">
    <property type="protein sequence ID" value="KAF5771874.1"/>
    <property type="molecule type" value="Genomic_DNA"/>
</dbReference>
<comment type="caution">
    <text evidence="1">The sequence shown here is derived from an EMBL/GenBank/DDBJ whole genome shotgun (WGS) entry which is preliminary data.</text>
</comment>
<reference evidence="1" key="2">
    <citation type="submission" date="2020-06" db="EMBL/GenBank/DDBJ databases">
        <title>Helianthus annuus Genome sequencing and assembly Release 2.</title>
        <authorList>
            <person name="Gouzy J."/>
            <person name="Langlade N."/>
            <person name="Munos S."/>
        </authorList>
    </citation>
    <scope>NUCLEOTIDE SEQUENCE</scope>
    <source>
        <tissue evidence="1">Leaves</tissue>
    </source>
</reference>
<dbReference type="Gramene" id="mRNA:HanXRQr2_Chr13g0569991">
    <property type="protein sequence ID" value="mRNA:HanXRQr2_Chr13g0569991"/>
    <property type="gene ID" value="HanXRQr2_Chr13g0569991"/>
</dbReference>
<organism evidence="1 2">
    <name type="scientific">Helianthus annuus</name>
    <name type="common">Common sunflower</name>
    <dbReference type="NCBI Taxonomy" id="4232"/>
    <lineage>
        <taxon>Eukaryota</taxon>
        <taxon>Viridiplantae</taxon>
        <taxon>Streptophyta</taxon>
        <taxon>Embryophyta</taxon>
        <taxon>Tracheophyta</taxon>
        <taxon>Spermatophyta</taxon>
        <taxon>Magnoliopsida</taxon>
        <taxon>eudicotyledons</taxon>
        <taxon>Gunneridae</taxon>
        <taxon>Pentapetalae</taxon>
        <taxon>asterids</taxon>
        <taxon>campanulids</taxon>
        <taxon>Asterales</taxon>
        <taxon>Asteraceae</taxon>
        <taxon>Asteroideae</taxon>
        <taxon>Heliantheae alliance</taxon>
        <taxon>Heliantheae</taxon>
        <taxon>Helianthus</taxon>
    </lineage>
</organism>
<evidence type="ECO:0000313" key="2">
    <source>
        <dbReference type="Proteomes" id="UP000215914"/>
    </source>
</evidence>
<proteinExistence type="predicted"/>
<dbReference type="Proteomes" id="UP000215914">
    <property type="component" value="Unassembled WGS sequence"/>
</dbReference>
<evidence type="ECO:0000313" key="1">
    <source>
        <dbReference type="EMBL" id="KAF5771874.1"/>
    </source>
</evidence>
<dbReference type="AlphaFoldDB" id="A0A9K3EGG3"/>
<keyword evidence="2" id="KW-1185">Reference proteome</keyword>
<accession>A0A9K3EGG3</accession>
<name>A0A9K3EGG3_HELAN</name>
<reference evidence="1" key="1">
    <citation type="journal article" date="2017" name="Nature">
        <title>The sunflower genome provides insights into oil metabolism, flowering and Asterid evolution.</title>
        <authorList>
            <person name="Badouin H."/>
            <person name="Gouzy J."/>
            <person name="Grassa C.J."/>
            <person name="Murat F."/>
            <person name="Staton S.E."/>
            <person name="Cottret L."/>
            <person name="Lelandais-Briere C."/>
            <person name="Owens G.L."/>
            <person name="Carrere S."/>
            <person name="Mayjonade B."/>
            <person name="Legrand L."/>
            <person name="Gill N."/>
            <person name="Kane N.C."/>
            <person name="Bowers J.E."/>
            <person name="Hubner S."/>
            <person name="Bellec A."/>
            <person name="Berard A."/>
            <person name="Berges H."/>
            <person name="Blanchet N."/>
            <person name="Boniface M.C."/>
            <person name="Brunel D."/>
            <person name="Catrice O."/>
            <person name="Chaidir N."/>
            <person name="Claudel C."/>
            <person name="Donnadieu C."/>
            <person name="Faraut T."/>
            <person name="Fievet G."/>
            <person name="Helmstetter N."/>
            <person name="King M."/>
            <person name="Knapp S.J."/>
            <person name="Lai Z."/>
            <person name="Le Paslier M.C."/>
            <person name="Lippi Y."/>
            <person name="Lorenzon L."/>
            <person name="Mandel J.R."/>
            <person name="Marage G."/>
            <person name="Marchand G."/>
            <person name="Marquand E."/>
            <person name="Bret-Mestries E."/>
            <person name="Morien E."/>
            <person name="Nambeesan S."/>
            <person name="Nguyen T."/>
            <person name="Pegot-Espagnet P."/>
            <person name="Pouilly N."/>
            <person name="Raftis F."/>
            <person name="Sallet E."/>
            <person name="Schiex T."/>
            <person name="Thomas J."/>
            <person name="Vandecasteele C."/>
            <person name="Vares D."/>
            <person name="Vear F."/>
            <person name="Vautrin S."/>
            <person name="Crespi M."/>
            <person name="Mangin B."/>
            <person name="Burke J.M."/>
            <person name="Salse J."/>
            <person name="Munos S."/>
            <person name="Vincourt P."/>
            <person name="Rieseberg L.H."/>
            <person name="Langlade N.B."/>
        </authorList>
    </citation>
    <scope>NUCLEOTIDE SEQUENCE</scope>
    <source>
        <tissue evidence="1">Leaves</tissue>
    </source>
</reference>